<evidence type="ECO:0000256" key="1">
    <source>
        <dbReference type="SAM" id="Phobius"/>
    </source>
</evidence>
<keyword evidence="1" id="KW-1133">Transmembrane helix</keyword>
<dbReference type="AlphaFoldDB" id="A0A964FJA1"/>
<dbReference type="RefSeq" id="WP_229642098.1">
    <property type="nucleotide sequence ID" value="NZ_JADWDC010000062.1"/>
</dbReference>
<protein>
    <submittedName>
        <fullName evidence="2">Uncharacterized protein</fullName>
    </submittedName>
</protein>
<dbReference type="EMBL" id="JADWDC010000062">
    <property type="protein sequence ID" value="MCC0178994.1"/>
    <property type="molecule type" value="Genomic_DNA"/>
</dbReference>
<evidence type="ECO:0000313" key="2">
    <source>
        <dbReference type="EMBL" id="MCC0178994.1"/>
    </source>
</evidence>
<dbReference type="Proteomes" id="UP000729733">
    <property type="component" value="Unassembled WGS sequence"/>
</dbReference>
<comment type="caution">
    <text evidence="2">The sequence shown here is derived from an EMBL/GenBank/DDBJ whole genome shotgun (WGS) entry which is preliminary data.</text>
</comment>
<proteinExistence type="predicted"/>
<evidence type="ECO:0000313" key="3">
    <source>
        <dbReference type="Proteomes" id="UP000729733"/>
    </source>
</evidence>
<gene>
    <name evidence="2" type="ORF">I4641_18665</name>
</gene>
<keyword evidence="3" id="KW-1185">Reference proteome</keyword>
<keyword evidence="1" id="KW-0472">Membrane</keyword>
<organism evidence="2 3">
    <name type="scientific">Waterburya agarophytonicola KI4</name>
    <dbReference type="NCBI Taxonomy" id="2874699"/>
    <lineage>
        <taxon>Bacteria</taxon>
        <taxon>Bacillati</taxon>
        <taxon>Cyanobacteriota</taxon>
        <taxon>Cyanophyceae</taxon>
        <taxon>Pleurocapsales</taxon>
        <taxon>Hyellaceae</taxon>
        <taxon>Waterburya</taxon>
        <taxon>Waterburya agarophytonicola</taxon>
    </lineage>
</organism>
<name>A0A964FJA1_9CYAN</name>
<reference evidence="2" key="1">
    <citation type="journal article" date="2021" name="Antonie Van Leeuwenhoek">
        <title>Draft genome and description of Waterburya agarophytonicola gen. nov. sp. nov. (Pleurocapsales, Cyanobacteria): a seaweed symbiont.</title>
        <authorList>
            <person name="Bonthond G."/>
            <person name="Shalygin S."/>
            <person name="Bayer T."/>
            <person name="Weinberger F."/>
        </authorList>
    </citation>
    <scope>NUCLEOTIDE SEQUENCE</scope>
    <source>
        <strain evidence="2">KI4</strain>
    </source>
</reference>
<sequence>MGKLQYFTLATVISILGSNSIKISSASASVSNRNPNLVQNKETATESSLQNKTRFSVMANTTSYQLAQKSTSSNEDLETIETIQKRDKKIEGFKDLLKIDGVVPEVDLDREKSSSNGDEMMDALQNRQQKLQKLKEIKQAQDLLNEGKLNALKAEDINLKNVSEIEKIKKIVNNNNLDDAEIIDALQKENINIESSEKLEKIKTIVNSGTSARSESSDSDKLSATTAFRMFTIGIPVTILVFLIATPFVKGTFGVVKSNVDEKFGKPKVPDGSITLHNKALAEITTIGTKAEKINDAKFGNEEFKLLIQIKIDIAKKTEGYEKLGYGVDLLQAAIIAQKSFLKLESTELRYRSRKQQQFYQYVADNLEENVDKEAFAKKVKKKQVEILPLITTEEGRDALESYIKEINNISKYDLGLKLLSLFKKYDLQDFSILKKISDVVERLQGEDLLSPKDLISLVLENYDAFEQLAPILDIPKSEVSPTTYARILQVIGLENRHGKSYIQFKQLVTLLKSWEKPFKTINMVRNEYTSHKYQVPEEFKQEISGLEVYNQYAKYLPDL</sequence>
<keyword evidence="1" id="KW-0812">Transmembrane</keyword>
<feature type="transmembrane region" description="Helical" evidence="1">
    <location>
        <begin position="227"/>
        <end position="249"/>
    </location>
</feature>
<accession>A0A964FJA1</accession>